<evidence type="ECO:0000256" key="6">
    <source>
        <dbReference type="PROSITE-ProRule" id="PRU00175"/>
    </source>
</evidence>
<keyword evidence="2" id="KW-0479">Metal-binding</keyword>
<dbReference type="InterPro" id="IPR013083">
    <property type="entry name" value="Znf_RING/FYVE/PHD"/>
</dbReference>
<comment type="caution">
    <text evidence="8">The sequence shown here is derived from an EMBL/GenBank/DDBJ whole genome shotgun (WGS) entry which is preliminary data.</text>
</comment>
<keyword evidence="4" id="KW-0833">Ubl conjugation pathway</keyword>
<dbReference type="InterPro" id="IPR024766">
    <property type="entry name" value="Znf_RING_H2"/>
</dbReference>
<keyword evidence="3 6" id="KW-0863">Zinc-finger</keyword>
<sequence>MNCDLCSRILCCYLIGEAGANIGRKVIANENGISKETFLVEAKHVLEPVMLTCGHAFHFHCIAEWNKNSQECPIFIALMPKITSQFLSLETLTHLCVNVAKMKLQEIKHLFVMFRATPSTITTLIASGRSIFGMVHTARTVMNISHACNW</sequence>
<evidence type="ECO:0000256" key="2">
    <source>
        <dbReference type="ARBA" id="ARBA00022723"/>
    </source>
</evidence>
<dbReference type="PROSITE" id="PS50089">
    <property type="entry name" value="ZF_RING_2"/>
    <property type="match status" value="1"/>
</dbReference>
<dbReference type="Gene3D" id="3.30.40.10">
    <property type="entry name" value="Zinc/RING finger domain, C3HC4 (zinc finger)"/>
    <property type="match status" value="1"/>
</dbReference>
<evidence type="ECO:0000256" key="5">
    <source>
        <dbReference type="ARBA" id="ARBA00022833"/>
    </source>
</evidence>
<dbReference type="Pfam" id="PF12678">
    <property type="entry name" value="zf-rbx1"/>
    <property type="match status" value="1"/>
</dbReference>
<protein>
    <recommendedName>
        <fullName evidence="7">RING-type domain-containing protein</fullName>
    </recommendedName>
</protein>
<dbReference type="VEuPathDB" id="VectorBase:LDEU011327"/>
<feature type="domain" description="RING-type" evidence="7">
    <location>
        <begin position="3"/>
        <end position="74"/>
    </location>
</feature>
<dbReference type="SUPFAM" id="SSF57850">
    <property type="entry name" value="RING/U-box"/>
    <property type="match status" value="1"/>
</dbReference>
<gene>
    <name evidence="8" type="ORF">B4U80_14231</name>
</gene>
<comment type="pathway">
    <text evidence="1">Protein modification; protein ubiquitination.</text>
</comment>
<evidence type="ECO:0000256" key="3">
    <source>
        <dbReference type="ARBA" id="ARBA00022771"/>
    </source>
</evidence>
<evidence type="ECO:0000256" key="4">
    <source>
        <dbReference type="ARBA" id="ARBA00022786"/>
    </source>
</evidence>
<dbReference type="AlphaFoldDB" id="A0A443RZR3"/>
<dbReference type="EMBL" id="NCKV01015900">
    <property type="protein sequence ID" value="RWS20713.1"/>
    <property type="molecule type" value="Genomic_DNA"/>
</dbReference>
<reference evidence="8 9" key="1">
    <citation type="journal article" date="2018" name="Gigascience">
        <title>Genomes of trombidid mites reveal novel predicted allergens and laterally-transferred genes associated with secondary metabolism.</title>
        <authorList>
            <person name="Dong X."/>
            <person name="Chaisiri K."/>
            <person name="Xia D."/>
            <person name="Armstrong S.D."/>
            <person name="Fang Y."/>
            <person name="Donnelly M.J."/>
            <person name="Kadowaki T."/>
            <person name="McGarry J.W."/>
            <person name="Darby A.C."/>
            <person name="Makepeace B.L."/>
        </authorList>
    </citation>
    <scope>NUCLEOTIDE SEQUENCE [LARGE SCALE GENOMIC DNA]</scope>
    <source>
        <strain evidence="8">UoL-UT</strain>
    </source>
</reference>
<name>A0A443RZR3_9ACAR</name>
<accession>A0A443RZR3</accession>
<evidence type="ECO:0000313" key="9">
    <source>
        <dbReference type="Proteomes" id="UP000288716"/>
    </source>
</evidence>
<proteinExistence type="predicted"/>
<dbReference type="OrthoDB" id="5330228at2759"/>
<dbReference type="GO" id="GO:0008270">
    <property type="term" value="F:zinc ion binding"/>
    <property type="evidence" value="ECO:0007669"/>
    <property type="project" value="UniProtKB-KW"/>
</dbReference>
<dbReference type="InterPro" id="IPR001841">
    <property type="entry name" value="Znf_RING"/>
</dbReference>
<evidence type="ECO:0000259" key="7">
    <source>
        <dbReference type="PROSITE" id="PS50089"/>
    </source>
</evidence>
<organism evidence="8 9">
    <name type="scientific">Leptotrombidium deliense</name>
    <dbReference type="NCBI Taxonomy" id="299467"/>
    <lineage>
        <taxon>Eukaryota</taxon>
        <taxon>Metazoa</taxon>
        <taxon>Ecdysozoa</taxon>
        <taxon>Arthropoda</taxon>
        <taxon>Chelicerata</taxon>
        <taxon>Arachnida</taxon>
        <taxon>Acari</taxon>
        <taxon>Acariformes</taxon>
        <taxon>Trombidiformes</taxon>
        <taxon>Prostigmata</taxon>
        <taxon>Anystina</taxon>
        <taxon>Parasitengona</taxon>
        <taxon>Trombiculoidea</taxon>
        <taxon>Trombiculidae</taxon>
        <taxon>Leptotrombidium</taxon>
    </lineage>
</organism>
<evidence type="ECO:0000256" key="1">
    <source>
        <dbReference type="ARBA" id="ARBA00004906"/>
    </source>
</evidence>
<dbReference type="Proteomes" id="UP000288716">
    <property type="component" value="Unassembled WGS sequence"/>
</dbReference>
<keyword evidence="5" id="KW-0862">Zinc</keyword>
<keyword evidence="9" id="KW-1185">Reference proteome</keyword>
<evidence type="ECO:0000313" key="8">
    <source>
        <dbReference type="EMBL" id="RWS20713.1"/>
    </source>
</evidence>
<dbReference type="GO" id="GO:0031461">
    <property type="term" value="C:cullin-RING ubiquitin ligase complex"/>
    <property type="evidence" value="ECO:0007669"/>
    <property type="project" value="UniProtKB-ARBA"/>
</dbReference>